<dbReference type="Proteomes" id="UP000471082">
    <property type="component" value="Unassembled WGS sequence"/>
</dbReference>
<feature type="non-terminal residue" evidence="5">
    <location>
        <position position="1"/>
    </location>
</feature>
<keyword evidence="2" id="KW-0170">Cobalt</keyword>
<dbReference type="InterPro" id="IPR050554">
    <property type="entry name" value="Met_Synthase/Corrinoid"/>
</dbReference>
<gene>
    <name evidence="5" type="ORF">G3W61_30100</name>
</gene>
<reference evidence="5 6" key="1">
    <citation type="submission" date="2019-11" db="EMBL/GenBank/DDBJ databases">
        <title>Genome-resolved metagenomics to study the prevalence of co-infection and intraspecific heterogeneity among plant pathogen metapopulations.</title>
        <authorList>
            <person name="Newberry E."/>
            <person name="Bhandari R."/>
            <person name="Kemble J."/>
            <person name="Sikora E."/>
            <person name="Potnis N."/>
        </authorList>
    </citation>
    <scope>NUCLEOTIDE SEQUENCE [LARGE SCALE GENOMIC DNA]</scope>
    <source>
        <strain evidence="5">Xp_Tom_Tuscaloosa_18b</strain>
    </source>
</reference>
<name>A0A7X5SC36_XANPE</name>
<comment type="caution">
    <text evidence="5">The sequence shown here is derived from an EMBL/GenBank/DDBJ whole genome shotgun (WGS) entry which is preliminary data.</text>
</comment>
<evidence type="ECO:0000256" key="3">
    <source>
        <dbReference type="PROSITE-ProRule" id="PRU00346"/>
    </source>
</evidence>
<protein>
    <recommendedName>
        <fullName evidence="4">AdoMet activation domain-containing protein</fullName>
    </recommendedName>
</protein>
<evidence type="ECO:0000313" key="5">
    <source>
        <dbReference type="EMBL" id="NEL80496.1"/>
    </source>
</evidence>
<evidence type="ECO:0000313" key="6">
    <source>
        <dbReference type="Proteomes" id="UP000471082"/>
    </source>
</evidence>
<dbReference type="Gene3D" id="3.10.196.10">
    <property type="entry name" value="Vitamin B12-dependent methionine synthase, activation domain"/>
    <property type="match status" value="1"/>
</dbReference>
<evidence type="ECO:0000259" key="4">
    <source>
        <dbReference type="PROSITE" id="PS50974"/>
    </source>
</evidence>
<accession>A0A7X5SC36</accession>
<dbReference type="PANTHER" id="PTHR45833">
    <property type="entry name" value="METHIONINE SYNTHASE"/>
    <property type="match status" value="1"/>
</dbReference>
<proteinExistence type="predicted"/>
<dbReference type="Gene3D" id="1.10.288.10">
    <property type="entry name" value="Cobalamin-dependent Methionine Synthase, domain 2"/>
    <property type="match status" value="1"/>
</dbReference>
<dbReference type="PROSITE" id="PS50974">
    <property type="entry name" value="ADOMET_ACTIVATION"/>
    <property type="match status" value="1"/>
</dbReference>
<dbReference type="GO" id="GO:0005829">
    <property type="term" value="C:cytosol"/>
    <property type="evidence" value="ECO:0007669"/>
    <property type="project" value="TreeGrafter"/>
</dbReference>
<dbReference type="EMBL" id="JAAGYU010001630">
    <property type="protein sequence ID" value="NEL80496.1"/>
    <property type="molecule type" value="Genomic_DNA"/>
</dbReference>
<feature type="domain" description="AdoMet activation" evidence="4">
    <location>
        <begin position="1"/>
        <end position="112"/>
    </location>
</feature>
<keyword evidence="3" id="KW-0489">Methyltransferase</keyword>
<dbReference type="GO" id="GO:0046872">
    <property type="term" value="F:metal ion binding"/>
    <property type="evidence" value="ECO:0007669"/>
    <property type="project" value="UniProtKB-KW"/>
</dbReference>
<keyword evidence="1" id="KW-0479">Metal-binding</keyword>
<evidence type="ECO:0000256" key="2">
    <source>
        <dbReference type="ARBA" id="ARBA00023285"/>
    </source>
</evidence>
<dbReference type="GO" id="GO:0046653">
    <property type="term" value="P:tetrahydrofolate metabolic process"/>
    <property type="evidence" value="ECO:0007669"/>
    <property type="project" value="TreeGrafter"/>
</dbReference>
<dbReference type="PANTHER" id="PTHR45833:SF1">
    <property type="entry name" value="METHIONINE SYNTHASE"/>
    <property type="match status" value="1"/>
</dbReference>
<dbReference type="Pfam" id="PF02965">
    <property type="entry name" value="Met_synt_B12"/>
    <property type="match status" value="1"/>
</dbReference>
<dbReference type="GO" id="GO:0008705">
    <property type="term" value="F:methionine synthase activity"/>
    <property type="evidence" value="ECO:0007669"/>
    <property type="project" value="InterPro"/>
</dbReference>
<dbReference type="GO" id="GO:0050667">
    <property type="term" value="P:homocysteine metabolic process"/>
    <property type="evidence" value="ECO:0007669"/>
    <property type="project" value="TreeGrafter"/>
</dbReference>
<sequence>EGRTKELETFFTLRQQLSKRDGRPNVALSDFVAPKDTGVADYVGGFVVTAGIEEVAIAERFERANDDYSSILVKALADRFAEAFAERMHERVRKEFWGYATGESFSNEELVG</sequence>
<evidence type="ECO:0000256" key="1">
    <source>
        <dbReference type="ARBA" id="ARBA00022723"/>
    </source>
</evidence>
<organism evidence="5 6">
    <name type="scientific">Xanthomonas perforans</name>
    <dbReference type="NCBI Taxonomy" id="442694"/>
    <lineage>
        <taxon>Bacteria</taxon>
        <taxon>Pseudomonadati</taxon>
        <taxon>Pseudomonadota</taxon>
        <taxon>Gammaproteobacteria</taxon>
        <taxon>Lysobacterales</taxon>
        <taxon>Lysobacteraceae</taxon>
        <taxon>Xanthomonas</taxon>
    </lineage>
</organism>
<dbReference type="AlphaFoldDB" id="A0A7X5SC36"/>
<dbReference type="InterPro" id="IPR037010">
    <property type="entry name" value="VitB12-dep_Met_synth_activ_sf"/>
</dbReference>
<keyword evidence="3" id="KW-0808">Transferase</keyword>
<dbReference type="GO" id="GO:0032259">
    <property type="term" value="P:methylation"/>
    <property type="evidence" value="ECO:0007669"/>
    <property type="project" value="UniProtKB-KW"/>
</dbReference>
<dbReference type="InterPro" id="IPR004223">
    <property type="entry name" value="VitB12-dep_Met_synth_activ_dom"/>
</dbReference>
<dbReference type="SUPFAM" id="SSF56507">
    <property type="entry name" value="Methionine synthase activation domain-like"/>
    <property type="match status" value="1"/>
</dbReference>
<feature type="non-terminal residue" evidence="5">
    <location>
        <position position="112"/>
    </location>
</feature>